<evidence type="ECO:0000256" key="6">
    <source>
        <dbReference type="RuleBase" id="RU363076"/>
    </source>
</evidence>
<dbReference type="Pfam" id="PF02104">
    <property type="entry name" value="SURF1"/>
    <property type="match status" value="1"/>
</dbReference>
<keyword evidence="8" id="KW-1185">Reference proteome</keyword>
<dbReference type="Proteomes" id="UP000231644">
    <property type="component" value="Unassembled WGS sequence"/>
</dbReference>
<accession>A0A1I1N8D1</accession>
<keyword evidence="3 6" id="KW-0812">Transmembrane</keyword>
<evidence type="ECO:0000256" key="1">
    <source>
        <dbReference type="ARBA" id="ARBA00004370"/>
    </source>
</evidence>
<dbReference type="PROSITE" id="PS50895">
    <property type="entry name" value="SURF1"/>
    <property type="match status" value="1"/>
</dbReference>
<dbReference type="RefSeq" id="WP_093446768.1">
    <property type="nucleotide sequence ID" value="NZ_BAABWI010000002.1"/>
</dbReference>
<organism evidence="7 8">
    <name type="scientific">Pseudooceanicola nitratireducens</name>
    <dbReference type="NCBI Taxonomy" id="517719"/>
    <lineage>
        <taxon>Bacteria</taxon>
        <taxon>Pseudomonadati</taxon>
        <taxon>Pseudomonadota</taxon>
        <taxon>Alphaproteobacteria</taxon>
        <taxon>Rhodobacterales</taxon>
        <taxon>Paracoccaceae</taxon>
        <taxon>Pseudooceanicola</taxon>
    </lineage>
</organism>
<protein>
    <recommendedName>
        <fullName evidence="6">SURF1-like protein</fullName>
    </recommendedName>
</protein>
<evidence type="ECO:0000256" key="4">
    <source>
        <dbReference type="ARBA" id="ARBA00022989"/>
    </source>
</evidence>
<comment type="subcellular location">
    <subcellularLocation>
        <location evidence="6">Cell membrane</location>
        <topology evidence="6">Multi-pass membrane protein</topology>
    </subcellularLocation>
    <subcellularLocation>
        <location evidence="1">Membrane</location>
    </subcellularLocation>
</comment>
<dbReference type="EMBL" id="FOLX01000001">
    <property type="protein sequence ID" value="SFC93974.1"/>
    <property type="molecule type" value="Genomic_DNA"/>
</dbReference>
<reference evidence="7 8" key="1">
    <citation type="submission" date="2016-10" db="EMBL/GenBank/DDBJ databases">
        <authorList>
            <person name="de Groot N.N."/>
        </authorList>
    </citation>
    <scope>NUCLEOTIDE SEQUENCE [LARGE SCALE GENOMIC DNA]</scope>
    <source>
        <strain evidence="7 8">DSM 29619</strain>
    </source>
</reference>
<dbReference type="CDD" id="cd06662">
    <property type="entry name" value="SURF1"/>
    <property type="match status" value="1"/>
</dbReference>
<evidence type="ECO:0000313" key="8">
    <source>
        <dbReference type="Proteomes" id="UP000231644"/>
    </source>
</evidence>
<keyword evidence="4 6" id="KW-1133">Transmembrane helix</keyword>
<dbReference type="PANTHER" id="PTHR23427:SF2">
    <property type="entry name" value="SURFEIT LOCUS PROTEIN 1"/>
    <property type="match status" value="1"/>
</dbReference>
<dbReference type="OrthoDB" id="6079986at2"/>
<keyword evidence="5 6" id="KW-0472">Membrane</keyword>
<dbReference type="PANTHER" id="PTHR23427">
    <property type="entry name" value="SURFEIT LOCUS PROTEIN"/>
    <property type="match status" value="1"/>
</dbReference>
<evidence type="ECO:0000256" key="2">
    <source>
        <dbReference type="ARBA" id="ARBA00007165"/>
    </source>
</evidence>
<dbReference type="InterPro" id="IPR002994">
    <property type="entry name" value="Surf1/Shy1"/>
</dbReference>
<feature type="transmembrane region" description="Helical" evidence="6">
    <location>
        <begin position="6"/>
        <end position="25"/>
    </location>
</feature>
<evidence type="ECO:0000256" key="5">
    <source>
        <dbReference type="ARBA" id="ARBA00023136"/>
    </source>
</evidence>
<proteinExistence type="inferred from homology"/>
<comment type="similarity">
    <text evidence="2 6">Belongs to the SURF1 family.</text>
</comment>
<name>A0A1I1N8D1_9RHOB</name>
<dbReference type="AlphaFoldDB" id="A0A1I1N8D1"/>
<evidence type="ECO:0000256" key="3">
    <source>
        <dbReference type="ARBA" id="ARBA00022692"/>
    </source>
</evidence>
<dbReference type="InterPro" id="IPR045214">
    <property type="entry name" value="Surf1/Surf4"/>
</dbReference>
<evidence type="ECO:0000313" key="7">
    <source>
        <dbReference type="EMBL" id="SFC93974.1"/>
    </source>
</evidence>
<keyword evidence="6" id="KW-1003">Cell membrane</keyword>
<feature type="transmembrane region" description="Helical" evidence="6">
    <location>
        <begin position="198"/>
        <end position="217"/>
    </location>
</feature>
<dbReference type="STRING" id="517719.SAMN05421762_2836"/>
<gene>
    <name evidence="7" type="ORF">SAMN05421762_2836</name>
</gene>
<sequence length="228" mass="24627">MLRKLIGPVIFGIGGAAVLVSLGMWQVRRMEWKEGVLSAIEARIAAAPIALPQNPTEQSDQYLPVTLSGHFGETGLRVLSSRKQVGPGHRLIHRFETGDRSIMIDRGFLPNADTAPALPSGEVTITGNLAWPDETDSFTPEPDITGGLWFARDVAAMAAALGTEPVLVVARDTSYDAGAVGPMPVTTVGIPNDHREYAITWFSLAAIWLAMTGYLFYRTLRPQKGEAT</sequence>
<dbReference type="GO" id="GO:0005886">
    <property type="term" value="C:plasma membrane"/>
    <property type="evidence" value="ECO:0007669"/>
    <property type="project" value="UniProtKB-SubCell"/>
</dbReference>